<evidence type="ECO:0000313" key="1">
    <source>
        <dbReference type="EMBL" id="QKX55784.1"/>
    </source>
</evidence>
<reference evidence="2" key="1">
    <citation type="submission" date="2020-06" db="EMBL/GenBank/DDBJ databases">
        <title>A chromosome-scale genome assembly of Talaromyces rugulosus W13939.</title>
        <authorList>
            <person name="Wang B."/>
            <person name="Guo L."/>
            <person name="Ye K."/>
            <person name="Wang L."/>
        </authorList>
    </citation>
    <scope>NUCLEOTIDE SEQUENCE [LARGE SCALE GENOMIC DNA]</scope>
    <source>
        <strain evidence="2">W13939</strain>
    </source>
</reference>
<accession>A0A7H8QPA1</accession>
<proteinExistence type="predicted"/>
<evidence type="ECO:0000313" key="2">
    <source>
        <dbReference type="Proteomes" id="UP000509510"/>
    </source>
</evidence>
<dbReference type="KEGG" id="trg:TRUGW13939_02882"/>
<organism evidence="1 2">
    <name type="scientific">Talaromyces rugulosus</name>
    <name type="common">Penicillium rugulosum</name>
    <dbReference type="NCBI Taxonomy" id="121627"/>
    <lineage>
        <taxon>Eukaryota</taxon>
        <taxon>Fungi</taxon>
        <taxon>Dikarya</taxon>
        <taxon>Ascomycota</taxon>
        <taxon>Pezizomycotina</taxon>
        <taxon>Eurotiomycetes</taxon>
        <taxon>Eurotiomycetidae</taxon>
        <taxon>Eurotiales</taxon>
        <taxon>Trichocomaceae</taxon>
        <taxon>Talaromyces</taxon>
        <taxon>Talaromyces sect. Islandici</taxon>
    </lineage>
</organism>
<dbReference type="AlphaFoldDB" id="A0A7H8QPA1"/>
<dbReference type="Proteomes" id="UP000509510">
    <property type="component" value="Chromosome II"/>
</dbReference>
<keyword evidence="2" id="KW-1185">Reference proteome</keyword>
<dbReference type="RefSeq" id="XP_035341962.1">
    <property type="nucleotide sequence ID" value="XM_035486069.1"/>
</dbReference>
<dbReference type="OrthoDB" id="5401170at2759"/>
<sequence length="272" mass="31550">MADDGSGYDDPVCFSSAWEGKAIDFKYKDPESKFIAGTWKLGKKQYERPRLATNWEFSMGLVSESEAMFECNNTDNPDETALMIIYMQVPRRSTEFLPPSERKAQATDKLPHAPANQLWALTTLHKHNSHSSLKLYGYKKSKQNDSGLVPGGYILYLLVQKYPGVSLTEDSFWQLSLPERDEIRQALKATLLDCLDKGINNYEDDISKIRWMREKKKVFHACSPKQDGEDENGEDEWRDNIWYYWGLVAKKPDWRYDKNDNGKKLDPSRWVL</sequence>
<gene>
    <name evidence="1" type="ORF">TRUGW13939_02882</name>
</gene>
<name>A0A7H8QPA1_TALRU</name>
<dbReference type="EMBL" id="CP055899">
    <property type="protein sequence ID" value="QKX55784.1"/>
    <property type="molecule type" value="Genomic_DNA"/>
</dbReference>
<protein>
    <submittedName>
        <fullName evidence="1">Uncharacterized protein</fullName>
    </submittedName>
</protein>
<dbReference type="GeneID" id="55990389"/>